<dbReference type="EMBL" id="DSQD01000007">
    <property type="protein sequence ID" value="HGF86892.1"/>
    <property type="molecule type" value="Genomic_DNA"/>
</dbReference>
<dbReference type="EMBL" id="DTLB01000051">
    <property type="protein sequence ID" value="HFW32990.1"/>
    <property type="molecule type" value="Genomic_DNA"/>
</dbReference>
<comment type="caution">
    <text evidence="2">The sequence shown here is derived from an EMBL/GenBank/DDBJ whole genome shotgun (WGS) entry which is preliminary data.</text>
</comment>
<sequence>MWLRISTLPDREMAMDLASKLRNSGARVEIREVVEWDLEERYFLKGKLSELEEYEEAQEWKNYSDIIRKILKGKMEVSEFEREFLKRAYPENYEKIRKLQNEISDEEFLDAMEAGLRMTLLMSSVYSFLKANGIYVGEDYIEGELPEDPTVIIELEEEVEGCEKGYFLQLTPAWDVNVDVLSILTKNIRVDGIDGVVIDAAARIVMNIISGIEETSDIEDLKNYASGVIEDAQNLEGELYVDAEEVYETILKGLEKAGIVRISGRKVKLRK</sequence>
<evidence type="ECO:0000313" key="2">
    <source>
        <dbReference type="EMBL" id="HGF86892.1"/>
    </source>
</evidence>
<evidence type="ECO:0000313" key="1">
    <source>
        <dbReference type="EMBL" id="HFW32990.1"/>
    </source>
</evidence>
<name>A0A7C3ZE35_ARCFL</name>
<organism evidence="2">
    <name type="scientific">Archaeoglobus fulgidus</name>
    <dbReference type="NCBI Taxonomy" id="2234"/>
    <lineage>
        <taxon>Archaea</taxon>
        <taxon>Methanobacteriati</taxon>
        <taxon>Methanobacteriota</taxon>
        <taxon>Archaeoglobi</taxon>
        <taxon>Archaeoglobales</taxon>
        <taxon>Archaeoglobaceae</taxon>
        <taxon>Archaeoglobus</taxon>
    </lineage>
</organism>
<reference evidence="2" key="1">
    <citation type="journal article" date="2020" name="mSystems">
        <title>Genome- and Community-Level Interaction Insights into Carbon Utilization and Element Cycling Functions of Hydrothermarchaeota in Hydrothermal Sediment.</title>
        <authorList>
            <person name="Zhou Z."/>
            <person name="Liu Y."/>
            <person name="Xu W."/>
            <person name="Pan J."/>
            <person name="Luo Z.H."/>
            <person name="Li M."/>
        </authorList>
    </citation>
    <scope>NUCLEOTIDE SEQUENCE [LARGE SCALE GENOMIC DNA]</scope>
    <source>
        <strain evidence="2">SpSt-38</strain>
        <strain evidence="1">SpSt-87</strain>
    </source>
</reference>
<gene>
    <name evidence="2" type="ORF">ENR21_00190</name>
    <name evidence="1" type="ORF">ENW66_08620</name>
</gene>
<proteinExistence type="predicted"/>
<protein>
    <submittedName>
        <fullName evidence="2">Uncharacterized protein</fullName>
    </submittedName>
</protein>
<dbReference type="AlphaFoldDB" id="A0A7C3ZE35"/>
<accession>A0A7C3ZE35</accession>